<accession>A0A1I4Z6K2</accession>
<protein>
    <submittedName>
        <fullName evidence="3">Prolyl oligopeptidase family protein</fullName>
    </submittedName>
</protein>
<dbReference type="InterPro" id="IPR029058">
    <property type="entry name" value="AB_hydrolase_fold"/>
</dbReference>
<dbReference type="EMBL" id="FOVE01000009">
    <property type="protein sequence ID" value="SFN45643.1"/>
    <property type="molecule type" value="Genomic_DNA"/>
</dbReference>
<dbReference type="AlphaFoldDB" id="A0A1I4Z6K2"/>
<sequence>MKAVSALRYYRLLAATLWLALSHFAVAEACKAPDFEQNVSGHEQCLRMRRYGSSAPEVMLVWLHGDVSSGGPADYHFPIARKAAEKFSAANLLSIALVRPGYPDGSGEISTSSEPLRQRYDHYTKENIKEVAAAIQHLRDKFKPGKVIAIGHSGGAATSALIMGMNPGLLDAAVLVACPCNLAQWRSGGGKRPWYNSEDPMKWVNKIDPATHVIALTGRNDSNTFPEIAESYIQALQARKINAEFQILNGENHNNAFRAAEVFDAVQKMIAAKSTRAVHAKAQ</sequence>
<dbReference type="Pfam" id="PF00326">
    <property type="entry name" value="Peptidase_S9"/>
    <property type="match status" value="1"/>
</dbReference>
<dbReference type="GO" id="GO:0006508">
    <property type="term" value="P:proteolysis"/>
    <property type="evidence" value="ECO:0007669"/>
    <property type="project" value="InterPro"/>
</dbReference>
<name>A0A1I4Z6K2_9NEIS</name>
<feature type="signal peptide" evidence="1">
    <location>
        <begin position="1"/>
        <end position="27"/>
    </location>
</feature>
<gene>
    <name evidence="3" type="ORF">SAMN05660284_01542</name>
</gene>
<dbReference type="GO" id="GO:0008236">
    <property type="term" value="F:serine-type peptidase activity"/>
    <property type="evidence" value="ECO:0007669"/>
    <property type="project" value="InterPro"/>
</dbReference>
<dbReference type="Proteomes" id="UP000242869">
    <property type="component" value="Unassembled WGS sequence"/>
</dbReference>
<evidence type="ECO:0000256" key="1">
    <source>
        <dbReference type="SAM" id="SignalP"/>
    </source>
</evidence>
<reference evidence="4" key="1">
    <citation type="submission" date="2016-10" db="EMBL/GenBank/DDBJ databases">
        <authorList>
            <person name="Varghese N."/>
            <person name="Submissions S."/>
        </authorList>
    </citation>
    <scope>NUCLEOTIDE SEQUENCE [LARGE SCALE GENOMIC DNA]</scope>
    <source>
        <strain evidence="4">DSM 6150</strain>
    </source>
</reference>
<organism evidence="3 4">
    <name type="scientific">Formivibrio citricus</name>
    <dbReference type="NCBI Taxonomy" id="83765"/>
    <lineage>
        <taxon>Bacteria</taxon>
        <taxon>Pseudomonadati</taxon>
        <taxon>Pseudomonadota</taxon>
        <taxon>Betaproteobacteria</taxon>
        <taxon>Neisseriales</taxon>
        <taxon>Chitinibacteraceae</taxon>
        <taxon>Formivibrio</taxon>
    </lineage>
</organism>
<keyword evidence="4" id="KW-1185">Reference proteome</keyword>
<dbReference type="OrthoDB" id="880990at2"/>
<dbReference type="STRING" id="83765.SAMN05660284_01542"/>
<proteinExistence type="predicted"/>
<feature type="chain" id="PRO_5017448988" evidence="1">
    <location>
        <begin position="28"/>
        <end position="283"/>
    </location>
</feature>
<evidence type="ECO:0000313" key="4">
    <source>
        <dbReference type="Proteomes" id="UP000242869"/>
    </source>
</evidence>
<keyword evidence="1" id="KW-0732">Signal</keyword>
<dbReference type="SUPFAM" id="SSF53474">
    <property type="entry name" value="alpha/beta-Hydrolases"/>
    <property type="match status" value="1"/>
</dbReference>
<dbReference type="InterPro" id="IPR001375">
    <property type="entry name" value="Peptidase_S9_cat"/>
</dbReference>
<dbReference type="Gene3D" id="3.40.50.1820">
    <property type="entry name" value="alpha/beta hydrolase"/>
    <property type="match status" value="1"/>
</dbReference>
<dbReference type="RefSeq" id="WP_091193903.1">
    <property type="nucleotide sequence ID" value="NZ_FOVE01000009.1"/>
</dbReference>
<feature type="domain" description="Peptidase S9 prolyl oligopeptidase catalytic" evidence="2">
    <location>
        <begin position="117"/>
        <end position="266"/>
    </location>
</feature>
<evidence type="ECO:0000313" key="3">
    <source>
        <dbReference type="EMBL" id="SFN45643.1"/>
    </source>
</evidence>
<evidence type="ECO:0000259" key="2">
    <source>
        <dbReference type="Pfam" id="PF00326"/>
    </source>
</evidence>